<evidence type="ECO:0000313" key="2">
    <source>
        <dbReference type="Proteomes" id="UP001287445"/>
    </source>
</evidence>
<evidence type="ECO:0000313" key="1">
    <source>
        <dbReference type="EMBL" id="MDX4956593.1"/>
    </source>
</evidence>
<protein>
    <submittedName>
        <fullName evidence="1">Uncharacterized protein</fullName>
    </submittedName>
</protein>
<comment type="caution">
    <text evidence="1">The sequence shown here is derived from an EMBL/GenBank/DDBJ whole genome shotgun (WGS) entry which is preliminary data.</text>
</comment>
<sequence>MTEPFDHADTNAIRLRLRSYEERCTLLLHAIGDNKTVTARVEQIRDQYIALKRDLKADAAATRRAGKDPACAVAAFFSPAVNEAALHLKPTSGSHPIAGNWLSAVYDARIDICHYLAQLDRN</sequence>
<reference evidence="1" key="1">
    <citation type="submission" date="2023-11" db="EMBL/GenBank/DDBJ databases">
        <title>Identification and selenium tolerance of Delftia acidovorans R3-25.</title>
        <authorList>
            <person name="Zhang S."/>
            <person name="Liu Y."/>
            <person name="Guo Y."/>
        </authorList>
    </citation>
    <scope>NUCLEOTIDE SEQUENCE</scope>
    <source>
        <strain evidence="1">R3-25</strain>
    </source>
</reference>
<dbReference type="Proteomes" id="UP001287445">
    <property type="component" value="Unassembled WGS sequence"/>
</dbReference>
<dbReference type="RefSeq" id="WP_043823136.1">
    <property type="nucleotide sequence ID" value="NZ_DAMCBU010000001.1"/>
</dbReference>
<dbReference type="EMBL" id="JAWWMZ010000012">
    <property type="protein sequence ID" value="MDX4956593.1"/>
    <property type="molecule type" value="Genomic_DNA"/>
</dbReference>
<dbReference type="AlphaFoldDB" id="A0AAJ2R645"/>
<organism evidence="1 2">
    <name type="scientific">Delftia acidovorans</name>
    <name type="common">Pseudomonas acidovorans</name>
    <name type="synonym">Comamonas acidovorans</name>
    <dbReference type="NCBI Taxonomy" id="80866"/>
    <lineage>
        <taxon>Bacteria</taxon>
        <taxon>Pseudomonadati</taxon>
        <taxon>Pseudomonadota</taxon>
        <taxon>Betaproteobacteria</taxon>
        <taxon>Burkholderiales</taxon>
        <taxon>Comamonadaceae</taxon>
        <taxon>Delftia</taxon>
    </lineage>
</organism>
<proteinExistence type="predicted"/>
<accession>A0AAJ2R645</accession>
<gene>
    <name evidence="1" type="ORF">SGN30_24550</name>
</gene>
<name>A0AAJ2R645_DELAC</name>